<proteinExistence type="predicted"/>
<dbReference type="GO" id="GO:0016651">
    <property type="term" value="F:oxidoreductase activity, acting on NAD(P)H"/>
    <property type="evidence" value="ECO:0007669"/>
    <property type="project" value="InterPro"/>
</dbReference>
<dbReference type="InterPro" id="IPR017896">
    <property type="entry name" value="4Fe4S_Fe-S-bd"/>
</dbReference>
<dbReference type="AlphaFoldDB" id="A0A318XWM2"/>
<name>A0A318XWM2_9FIRM</name>
<dbReference type="GO" id="GO:0051539">
    <property type="term" value="F:4 iron, 4 sulfur cluster binding"/>
    <property type="evidence" value="ECO:0007669"/>
    <property type="project" value="UniProtKB-KW"/>
</dbReference>
<evidence type="ECO:0000259" key="5">
    <source>
        <dbReference type="PROSITE" id="PS51379"/>
    </source>
</evidence>
<comment type="caution">
    <text evidence="6">The sequence shown here is derived from an EMBL/GenBank/DDBJ whole genome shotgun (WGS) entry which is preliminary data.</text>
</comment>
<keyword evidence="2" id="KW-0479">Metal-binding</keyword>
<dbReference type="InterPro" id="IPR017900">
    <property type="entry name" value="4Fe4S_Fe_S_CS"/>
</dbReference>
<keyword evidence="7" id="KW-1185">Reference proteome</keyword>
<evidence type="ECO:0000313" key="6">
    <source>
        <dbReference type="EMBL" id="PYG87197.1"/>
    </source>
</evidence>
<dbReference type="SUPFAM" id="SSF46548">
    <property type="entry name" value="alpha-helical ferredoxin"/>
    <property type="match status" value="1"/>
</dbReference>
<accession>A0A318XWM2</accession>
<dbReference type="GO" id="GO:0046872">
    <property type="term" value="F:metal ion binding"/>
    <property type="evidence" value="ECO:0007669"/>
    <property type="project" value="UniProtKB-KW"/>
</dbReference>
<keyword evidence="3" id="KW-0408">Iron</keyword>
<gene>
    <name evidence="6" type="ORF">LY28_02335</name>
</gene>
<evidence type="ECO:0000256" key="2">
    <source>
        <dbReference type="ARBA" id="ARBA00022723"/>
    </source>
</evidence>
<dbReference type="RefSeq" id="WP_110462357.1">
    <property type="nucleotide sequence ID" value="NZ_QKMR01000013.1"/>
</dbReference>
<protein>
    <submittedName>
        <fullName evidence="6">4Fe-4S dicluster protein</fullName>
    </submittedName>
</protein>
<keyword evidence="1" id="KW-0004">4Fe-4S</keyword>
<dbReference type="PROSITE" id="PS51379">
    <property type="entry name" value="4FE4S_FER_2"/>
    <property type="match status" value="2"/>
</dbReference>
<dbReference type="PROSITE" id="PS00198">
    <property type="entry name" value="4FE4S_FER_1"/>
    <property type="match status" value="1"/>
</dbReference>
<dbReference type="InterPro" id="IPR010226">
    <property type="entry name" value="NADH_quinone_OxRdtase_chainI"/>
</dbReference>
<reference evidence="6 7" key="1">
    <citation type="submission" date="2018-06" db="EMBL/GenBank/DDBJ databases">
        <title>Genomic Encyclopedia of Type Strains, Phase I: the one thousand microbial genomes (KMG-I) project.</title>
        <authorList>
            <person name="Kyrpides N."/>
        </authorList>
    </citation>
    <scope>NUCLEOTIDE SEQUENCE [LARGE SCALE GENOMIC DNA]</scope>
    <source>
        <strain evidence="6 7">DSM 19573</strain>
    </source>
</reference>
<dbReference type="PANTHER" id="PTHR10849">
    <property type="entry name" value="NADH DEHYDROGENASE UBIQUINONE IRON-SULFUR PROTEIN 8, MITOCHONDRIAL"/>
    <property type="match status" value="1"/>
</dbReference>
<feature type="domain" description="4Fe-4S ferredoxin-type" evidence="5">
    <location>
        <begin position="34"/>
        <end position="64"/>
    </location>
</feature>
<feature type="domain" description="4Fe-4S ferredoxin-type" evidence="5">
    <location>
        <begin position="66"/>
        <end position="95"/>
    </location>
</feature>
<dbReference type="Pfam" id="PF13187">
    <property type="entry name" value="Fer4_9"/>
    <property type="match status" value="1"/>
</dbReference>
<evidence type="ECO:0000256" key="1">
    <source>
        <dbReference type="ARBA" id="ARBA00022485"/>
    </source>
</evidence>
<dbReference type="OrthoDB" id="9803192at2"/>
<organism evidence="6 7">
    <name type="scientific">Ruminiclostridium sufflavum DSM 19573</name>
    <dbReference type="NCBI Taxonomy" id="1121337"/>
    <lineage>
        <taxon>Bacteria</taxon>
        <taxon>Bacillati</taxon>
        <taxon>Bacillota</taxon>
        <taxon>Clostridia</taxon>
        <taxon>Eubacteriales</taxon>
        <taxon>Oscillospiraceae</taxon>
        <taxon>Ruminiclostridium</taxon>
    </lineage>
</organism>
<dbReference type="Proteomes" id="UP000248132">
    <property type="component" value="Unassembled WGS sequence"/>
</dbReference>
<evidence type="ECO:0000256" key="4">
    <source>
        <dbReference type="ARBA" id="ARBA00023014"/>
    </source>
</evidence>
<dbReference type="Gene3D" id="3.30.70.3270">
    <property type="match status" value="1"/>
</dbReference>
<evidence type="ECO:0000256" key="3">
    <source>
        <dbReference type="ARBA" id="ARBA00023004"/>
    </source>
</evidence>
<evidence type="ECO:0000313" key="7">
    <source>
        <dbReference type="Proteomes" id="UP000248132"/>
    </source>
</evidence>
<keyword evidence="4" id="KW-0411">Iron-sulfur</keyword>
<dbReference type="GO" id="GO:0016020">
    <property type="term" value="C:membrane"/>
    <property type="evidence" value="ECO:0007669"/>
    <property type="project" value="InterPro"/>
</dbReference>
<dbReference type="EMBL" id="QKMR01000013">
    <property type="protein sequence ID" value="PYG87197.1"/>
    <property type="molecule type" value="Genomic_DNA"/>
</dbReference>
<sequence>MFKMVENVLKNLVSKPATRNYPFDKREPFKDSRGHISGCDIDVCIFCGMCQRKCPANAIVVSKPEKSWEIDQFKCVICNACVEVCPKKCIFSSAEHKSAQSFKDKLKLVQASKPVEGAEQNA</sequence>